<dbReference type="EMBL" id="JACIJP010000001">
    <property type="protein sequence ID" value="MBB6122879.1"/>
    <property type="molecule type" value="Genomic_DNA"/>
</dbReference>
<gene>
    <name evidence="3" type="ORF">FHS92_000586</name>
</gene>
<dbReference type="InterPro" id="IPR042099">
    <property type="entry name" value="ANL_N_sf"/>
</dbReference>
<protein>
    <submittedName>
        <fullName evidence="3">Acyl-CoA synthetase (AMP-forming)/AMP-acid ligase II</fullName>
    </submittedName>
</protein>
<dbReference type="GO" id="GO:0016874">
    <property type="term" value="F:ligase activity"/>
    <property type="evidence" value="ECO:0007669"/>
    <property type="project" value="UniProtKB-KW"/>
</dbReference>
<dbReference type="AlphaFoldDB" id="A0A841IVD5"/>
<accession>A0A841IVD5</accession>
<evidence type="ECO:0000256" key="1">
    <source>
        <dbReference type="ARBA" id="ARBA00006432"/>
    </source>
</evidence>
<organism evidence="3 4">
    <name type="scientific">Sphingobium subterraneum</name>
    <dbReference type="NCBI Taxonomy" id="627688"/>
    <lineage>
        <taxon>Bacteria</taxon>
        <taxon>Pseudomonadati</taxon>
        <taxon>Pseudomonadota</taxon>
        <taxon>Alphaproteobacteria</taxon>
        <taxon>Sphingomonadales</taxon>
        <taxon>Sphingomonadaceae</taxon>
        <taxon>Sphingobium</taxon>
    </lineage>
</organism>
<dbReference type="Gene3D" id="3.30.300.30">
    <property type="match status" value="1"/>
</dbReference>
<evidence type="ECO:0000313" key="3">
    <source>
        <dbReference type="EMBL" id="MBB6122879.1"/>
    </source>
</evidence>
<evidence type="ECO:0000259" key="2">
    <source>
        <dbReference type="Pfam" id="PF00501"/>
    </source>
</evidence>
<dbReference type="PANTHER" id="PTHR22754:SF32">
    <property type="entry name" value="DISCO-INTERACTING PROTEIN 2"/>
    <property type="match status" value="1"/>
</dbReference>
<feature type="domain" description="AMP-dependent synthetase/ligase" evidence="2">
    <location>
        <begin position="9"/>
        <end position="390"/>
    </location>
</feature>
<dbReference type="GO" id="GO:0005886">
    <property type="term" value="C:plasma membrane"/>
    <property type="evidence" value="ECO:0007669"/>
    <property type="project" value="TreeGrafter"/>
</dbReference>
<keyword evidence="4" id="KW-1185">Reference proteome</keyword>
<proteinExistence type="inferred from homology"/>
<dbReference type="GO" id="GO:0006633">
    <property type="term" value="P:fatty acid biosynthetic process"/>
    <property type="evidence" value="ECO:0007669"/>
    <property type="project" value="TreeGrafter"/>
</dbReference>
<dbReference type="GO" id="GO:0070566">
    <property type="term" value="F:adenylyltransferase activity"/>
    <property type="evidence" value="ECO:0007669"/>
    <property type="project" value="TreeGrafter"/>
</dbReference>
<dbReference type="Proteomes" id="UP000552700">
    <property type="component" value="Unassembled WGS sequence"/>
</dbReference>
<comment type="similarity">
    <text evidence="1">Belongs to the ATP-dependent AMP-binding enzyme family.</text>
</comment>
<dbReference type="PANTHER" id="PTHR22754">
    <property type="entry name" value="DISCO-INTERACTING PROTEIN 2 DIP2 -RELATED"/>
    <property type="match status" value="1"/>
</dbReference>
<dbReference type="Gene3D" id="3.40.50.12780">
    <property type="entry name" value="N-terminal domain of ligase-like"/>
    <property type="match status" value="1"/>
</dbReference>
<dbReference type="SUPFAM" id="SSF56801">
    <property type="entry name" value="Acetyl-CoA synthetase-like"/>
    <property type="match status" value="1"/>
</dbReference>
<name>A0A841IVD5_9SPHN</name>
<dbReference type="Pfam" id="PF00501">
    <property type="entry name" value="AMP-binding"/>
    <property type="match status" value="1"/>
</dbReference>
<comment type="caution">
    <text evidence="3">The sequence shown here is derived from an EMBL/GenBank/DDBJ whole genome shotgun (WGS) entry which is preliminary data.</text>
</comment>
<dbReference type="InterPro" id="IPR045851">
    <property type="entry name" value="AMP-bd_C_sf"/>
</dbReference>
<keyword evidence="3" id="KW-0436">Ligase</keyword>
<reference evidence="3 4" key="1">
    <citation type="submission" date="2020-08" db="EMBL/GenBank/DDBJ databases">
        <title>Genomic Encyclopedia of Type Strains, Phase IV (KMG-IV): sequencing the most valuable type-strain genomes for metagenomic binning, comparative biology and taxonomic classification.</title>
        <authorList>
            <person name="Goeker M."/>
        </authorList>
    </citation>
    <scope>NUCLEOTIDE SEQUENCE [LARGE SCALE GENOMIC DNA]</scope>
    <source>
        <strain evidence="3 4">DSM 102255</strain>
    </source>
</reference>
<sequence length="543" mass="59168">MSMVDILAANARAAPHEDAYVFRSHDNAEQRLSWGELWARAQHLARGIAAVVPPGERIMLIFDPGLAFIEVFFAAQIAGAVPVPMSGRFGTRSGERIQAAIASGIVTNVVSDIACQEFVCQTLADYQAVRIFKYDDLTESGQPDRHLPVTAQDAFVQFSSGSTGRPHGIFIEHRNLTRNLGLMAQLCKAQPGHASVSWLPAHHDFGLIGGILFPAFIRGAGILMAPSSFVRRPRTWLELITRYRAAFTGAPNFGYDLVAKRVSNVEGLDLRSLRIAINGAERVQADTLRRFEDRFAQAGLRTEALRPCYGLAEATLLVSGATDGRWKSRRFDREQLKRNRLVAASDCDREVVELVSNGCPIVDQLKIMSDDRIVEPGQIGEILVADLSVSRSADARVLRSGSQPESWACTGDLGALVDGELYVVGRLKDLVIRDGVNIHLEEIDNVIDELVLPGRLQAICSFRLSGTEDIGVLVEDSRTAPLRPTIGDEIRAAIMRHFGIKLLEVTIVPAGGIPRTTSGKKQRFACPAIFGSGEGAGQNLGTR</sequence>
<dbReference type="InterPro" id="IPR000873">
    <property type="entry name" value="AMP-dep_synth/lig_dom"/>
</dbReference>
<dbReference type="RefSeq" id="WP_184077359.1">
    <property type="nucleotide sequence ID" value="NZ_JACIJP010000001.1"/>
</dbReference>
<evidence type="ECO:0000313" key="4">
    <source>
        <dbReference type="Proteomes" id="UP000552700"/>
    </source>
</evidence>